<dbReference type="AlphaFoldDB" id="A0A1G1Y670"/>
<keyword evidence="1" id="KW-0812">Transmembrane</keyword>
<organism evidence="2 3">
    <name type="scientific">Candidatus Buchananbacteria bacterium RIFCSPHIGHO2_02_FULL_38_8</name>
    <dbReference type="NCBI Taxonomy" id="1797538"/>
    <lineage>
        <taxon>Bacteria</taxon>
        <taxon>Candidatus Buchananiibacteriota</taxon>
    </lineage>
</organism>
<gene>
    <name evidence="2" type="ORF">A3J62_03565</name>
</gene>
<feature type="transmembrane region" description="Helical" evidence="1">
    <location>
        <begin position="21"/>
        <end position="40"/>
    </location>
</feature>
<accession>A0A1G1Y670</accession>
<dbReference type="Proteomes" id="UP000178747">
    <property type="component" value="Unassembled WGS sequence"/>
</dbReference>
<keyword evidence="1" id="KW-1133">Transmembrane helix</keyword>
<name>A0A1G1Y670_9BACT</name>
<keyword evidence="1" id="KW-0472">Membrane</keyword>
<proteinExistence type="predicted"/>
<comment type="caution">
    <text evidence="2">The sequence shown here is derived from an EMBL/GenBank/DDBJ whole genome shotgun (WGS) entry which is preliminary data.</text>
</comment>
<protein>
    <recommendedName>
        <fullName evidence="4">Type 4 fimbrial biogenesis protein PilX N-terminal domain-containing protein</fullName>
    </recommendedName>
</protein>
<evidence type="ECO:0000313" key="3">
    <source>
        <dbReference type="Proteomes" id="UP000178747"/>
    </source>
</evidence>
<evidence type="ECO:0008006" key="4">
    <source>
        <dbReference type="Google" id="ProtNLM"/>
    </source>
</evidence>
<evidence type="ECO:0000256" key="1">
    <source>
        <dbReference type="SAM" id="Phobius"/>
    </source>
</evidence>
<dbReference type="EMBL" id="MHIH01000045">
    <property type="protein sequence ID" value="OGY47240.1"/>
    <property type="molecule type" value="Genomic_DNA"/>
</dbReference>
<evidence type="ECO:0000313" key="2">
    <source>
        <dbReference type="EMBL" id="OGY47240.1"/>
    </source>
</evidence>
<reference evidence="2 3" key="1">
    <citation type="journal article" date="2016" name="Nat. Commun.">
        <title>Thousands of microbial genomes shed light on interconnected biogeochemical processes in an aquifer system.</title>
        <authorList>
            <person name="Anantharaman K."/>
            <person name="Brown C.T."/>
            <person name="Hug L.A."/>
            <person name="Sharon I."/>
            <person name="Castelle C.J."/>
            <person name="Probst A.J."/>
            <person name="Thomas B.C."/>
            <person name="Singh A."/>
            <person name="Wilkins M.J."/>
            <person name="Karaoz U."/>
            <person name="Brodie E.L."/>
            <person name="Williams K.H."/>
            <person name="Hubbard S.S."/>
            <person name="Banfield J.F."/>
        </authorList>
    </citation>
    <scope>NUCLEOTIDE SEQUENCE [LARGE SCALE GENOMIC DNA]</scope>
</reference>
<sequence length="467" mass="49282">MKKILKQIIKNEQGIVATLSLLGVSVISLAIVATLANLALGELKISNTGSSLEKTFYAAEAGLNEALYRLIQDPIPGNRILEIDGITIEITVSSNPDNPFQRIIQSKATSPTGKVRIVQIIANTNSFAGGFDYAVQGGTDGIHLDNNSEIEGGVYSNGSIIPTSACPGGESSKPYIDGNVWAADNNLLDCIKINGEVRANTINRSIISGNAYYQTIDGITKVNGSVCPNSNCFPGAPNPPNKPLPLNDTIINDWKTEITDAANPVIEPNPDVCPSDEFGNPLYVDTYCVMNDITLGLQKIDADIYIDNGVTLTLTGNLWVTGQVILKNNGRISIAPEDQGGPIEGGSVVIITDSIVDVGENFNISGQCDPVTFVCNQSSFVLVVSMSSNVGPIPAIYASNNSDSIVFAALHGTLKVKNNGFLNAAAAQSLYLEPNSTVAYNPMLDSFTVPGGGGEQIGTALGSWQEL</sequence>